<proteinExistence type="predicted"/>
<reference evidence="2 3" key="1">
    <citation type="submission" date="2018-08" db="EMBL/GenBank/DDBJ databases">
        <title>Aphanomyces genome sequencing and annotation.</title>
        <authorList>
            <person name="Minardi D."/>
            <person name="Oidtmann B."/>
            <person name="Van Der Giezen M."/>
            <person name="Studholme D.J."/>
        </authorList>
    </citation>
    <scope>NUCLEOTIDE SEQUENCE [LARGE SCALE GENOMIC DNA]</scope>
    <source>
        <strain evidence="2 3">FDL457</strain>
    </source>
</reference>
<protein>
    <submittedName>
        <fullName evidence="2">Uncharacterized protein</fullName>
    </submittedName>
</protein>
<dbReference type="Proteomes" id="UP000286510">
    <property type="component" value="Unassembled WGS sequence"/>
</dbReference>
<sequence length="189" mass="19819">MQAVRRHQARLEPDGGDHLCAFDHRRHRRVLPGVVLEPRAAGGLGLATSARTCGGGRGHGRLGGAGIAFPNGTIVERGRAAHVCDIVQESRAKAERDHPSIGDLGVGRVARVWVLHHVQGPKAVGRGRRPGIVGADCAHPRQGVPSRIPQEPRGGRAKAHQGRCPACGVGPVAKIDQAGGGGRSYSHHE</sequence>
<dbReference type="EMBL" id="QUTF01009136">
    <property type="protein sequence ID" value="RHZ37970.1"/>
    <property type="molecule type" value="Genomic_DNA"/>
</dbReference>
<accession>A0A418FUJ2</accession>
<evidence type="ECO:0000313" key="2">
    <source>
        <dbReference type="EMBL" id="RHZ37970.1"/>
    </source>
</evidence>
<evidence type="ECO:0000256" key="1">
    <source>
        <dbReference type="SAM" id="MobiDB-lite"/>
    </source>
</evidence>
<dbReference type="AlphaFoldDB" id="A0A418FUJ2"/>
<evidence type="ECO:0000313" key="3">
    <source>
        <dbReference type="Proteomes" id="UP000286510"/>
    </source>
</evidence>
<comment type="caution">
    <text evidence="2">The sequence shown here is derived from an EMBL/GenBank/DDBJ whole genome shotgun (WGS) entry which is preliminary data.</text>
</comment>
<gene>
    <name evidence="2" type="ORF">DYB26_013365</name>
</gene>
<organism evidence="2 3">
    <name type="scientific">Aphanomyces astaci</name>
    <name type="common">Crayfish plague agent</name>
    <dbReference type="NCBI Taxonomy" id="112090"/>
    <lineage>
        <taxon>Eukaryota</taxon>
        <taxon>Sar</taxon>
        <taxon>Stramenopiles</taxon>
        <taxon>Oomycota</taxon>
        <taxon>Saprolegniomycetes</taxon>
        <taxon>Saprolegniales</taxon>
        <taxon>Verrucalvaceae</taxon>
        <taxon>Aphanomyces</taxon>
    </lineage>
</organism>
<name>A0A418FUJ2_APHAT</name>
<feature type="region of interest" description="Disordered" evidence="1">
    <location>
        <begin position="123"/>
        <end position="163"/>
    </location>
</feature>